<reference evidence="6 7" key="1">
    <citation type="journal article" date="2012" name="J. Bacteriol.">
        <title>De Novo Genome Project of Cupriavidus basilensis OR16.</title>
        <authorList>
            <person name="Cserhati M."/>
            <person name="Kriszt B."/>
            <person name="Szoboszlay S."/>
            <person name="Toth A."/>
            <person name="Szabo I."/>
            <person name="Tancsics A."/>
            <person name="Nagy I."/>
            <person name="Horvath B."/>
            <person name="Nagy I."/>
            <person name="Kukolya J."/>
        </authorList>
    </citation>
    <scope>NUCLEOTIDE SEQUENCE [LARGE SCALE GENOMIC DNA]</scope>
    <source>
        <strain evidence="6 7">OR16</strain>
    </source>
</reference>
<dbReference type="RefSeq" id="WP_006159781.1">
    <property type="nucleotide sequence ID" value="NZ_AHJE01000053.1"/>
</dbReference>
<dbReference type="FunFam" id="3.90.850.10:FF:000002">
    <property type="entry name" value="2-hydroxyhepta-2,4-diene-1,7-dioate isomerase"/>
    <property type="match status" value="1"/>
</dbReference>
<evidence type="ECO:0000256" key="1">
    <source>
        <dbReference type="ARBA" id="ARBA00001946"/>
    </source>
</evidence>
<dbReference type="InterPro" id="IPR036663">
    <property type="entry name" value="Fumarylacetoacetase_C_sf"/>
</dbReference>
<dbReference type="PANTHER" id="PTHR42796">
    <property type="entry name" value="FUMARYLACETOACETATE HYDROLASE DOMAIN-CONTAINING PROTEIN 2A-RELATED"/>
    <property type="match status" value="1"/>
</dbReference>
<comment type="similarity">
    <text evidence="2">Belongs to the FAH family.</text>
</comment>
<dbReference type="InterPro" id="IPR051121">
    <property type="entry name" value="FAH"/>
</dbReference>
<keyword evidence="4" id="KW-0378">Hydrolase</keyword>
<dbReference type="Pfam" id="PF01557">
    <property type="entry name" value="FAA_hydrolase"/>
    <property type="match status" value="1"/>
</dbReference>
<organism evidence="6 7">
    <name type="scientific">Cupriavidus basilensis OR16</name>
    <dbReference type="NCBI Taxonomy" id="1127483"/>
    <lineage>
        <taxon>Bacteria</taxon>
        <taxon>Pseudomonadati</taxon>
        <taxon>Pseudomonadota</taxon>
        <taxon>Betaproteobacteria</taxon>
        <taxon>Burkholderiales</taxon>
        <taxon>Burkholderiaceae</taxon>
        <taxon>Cupriavidus</taxon>
    </lineage>
</organism>
<name>H1S8M7_9BURK</name>
<accession>H1S8M7</accession>
<evidence type="ECO:0000313" key="6">
    <source>
        <dbReference type="EMBL" id="EHP41069.1"/>
    </source>
</evidence>
<dbReference type="Gene3D" id="3.90.850.10">
    <property type="entry name" value="Fumarylacetoacetase-like, C-terminal domain"/>
    <property type="match status" value="1"/>
</dbReference>
<dbReference type="GO" id="GO:0016853">
    <property type="term" value="F:isomerase activity"/>
    <property type="evidence" value="ECO:0007669"/>
    <property type="project" value="UniProtKB-ARBA"/>
</dbReference>
<dbReference type="OrthoDB" id="9805307at2"/>
<evidence type="ECO:0000256" key="3">
    <source>
        <dbReference type="ARBA" id="ARBA00022723"/>
    </source>
</evidence>
<dbReference type="GO" id="GO:0019752">
    <property type="term" value="P:carboxylic acid metabolic process"/>
    <property type="evidence" value="ECO:0007669"/>
    <property type="project" value="UniProtKB-ARBA"/>
</dbReference>
<dbReference type="Proteomes" id="UP000005808">
    <property type="component" value="Unassembled WGS sequence"/>
</dbReference>
<comment type="cofactor">
    <cofactor evidence="1">
        <name>Mg(2+)</name>
        <dbReference type="ChEBI" id="CHEBI:18420"/>
    </cofactor>
</comment>
<evidence type="ECO:0000259" key="5">
    <source>
        <dbReference type="Pfam" id="PF01557"/>
    </source>
</evidence>
<evidence type="ECO:0000256" key="4">
    <source>
        <dbReference type="ARBA" id="ARBA00022801"/>
    </source>
</evidence>
<dbReference type="InterPro" id="IPR011234">
    <property type="entry name" value="Fumarylacetoacetase-like_C"/>
</dbReference>
<gene>
    <name evidence="6" type="ORF">OR16_21743</name>
</gene>
<feature type="domain" description="Fumarylacetoacetase-like C-terminal" evidence="5">
    <location>
        <begin position="73"/>
        <end position="278"/>
    </location>
</feature>
<protein>
    <submittedName>
        <fullName evidence="6">5-oxopent-3-ene-1,2,5-tricarboxylate decarboxylase</fullName>
    </submittedName>
</protein>
<dbReference type="EMBL" id="AHJE01000053">
    <property type="protein sequence ID" value="EHP41069.1"/>
    <property type="molecule type" value="Genomic_DNA"/>
</dbReference>
<keyword evidence="3" id="KW-0479">Metal-binding</keyword>
<dbReference type="PATRIC" id="fig|1127483.3.peg.4346"/>
<proteinExistence type="inferred from homology"/>
<comment type="caution">
    <text evidence="6">The sequence shown here is derived from an EMBL/GenBank/DDBJ whole genome shotgun (WGS) entry which is preliminary data.</text>
</comment>
<evidence type="ECO:0000313" key="7">
    <source>
        <dbReference type="Proteomes" id="UP000005808"/>
    </source>
</evidence>
<dbReference type="PANTHER" id="PTHR42796:SF4">
    <property type="entry name" value="FUMARYLACETOACETATE HYDROLASE DOMAIN-CONTAINING PROTEIN 2A"/>
    <property type="match status" value="1"/>
</dbReference>
<dbReference type="SUPFAM" id="SSF56529">
    <property type="entry name" value="FAH"/>
    <property type="match status" value="1"/>
</dbReference>
<sequence>MKLTTFLLDGQQRMGIVTTEGVLALPAAAGNDIGALIESGLSADQLRNLYAEAALVPDGSRLTYLPPVVNPRKILCVGLNYADHTKESPYDQPDYPTLFLRVPTSLVGHAGAIVRPLVSDSLDFEGELAVVIGKGGKHITKEAALAHVFGYSIFNDGSVREYQFKSPQWTVGKNFDATGGFGPVLVTADELPPGAAGLKLETRLNGQVVQSANTSDMLYDVASLIAIISEAITLEAGDVIVAGTPSGIGWARDPKLLMRHGDVCEVTIEGIGTLSNPVIDEQMQ</sequence>
<dbReference type="GO" id="GO:0016787">
    <property type="term" value="F:hydrolase activity"/>
    <property type="evidence" value="ECO:0007669"/>
    <property type="project" value="UniProtKB-KW"/>
</dbReference>
<dbReference type="GO" id="GO:0046872">
    <property type="term" value="F:metal ion binding"/>
    <property type="evidence" value="ECO:0007669"/>
    <property type="project" value="UniProtKB-KW"/>
</dbReference>
<dbReference type="AlphaFoldDB" id="H1S8M7"/>
<evidence type="ECO:0000256" key="2">
    <source>
        <dbReference type="ARBA" id="ARBA00010211"/>
    </source>
</evidence>